<gene>
    <name evidence="2" type="ORF">LX12_004292</name>
</gene>
<reference evidence="2 3" key="1">
    <citation type="submission" date="2022-06" db="EMBL/GenBank/DDBJ databases">
        <title>Genomic Encyclopedia of Archaeal and Bacterial Type Strains, Phase II (KMG-II): from individual species to whole genera.</title>
        <authorList>
            <person name="Goeker M."/>
        </authorList>
    </citation>
    <scope>NUCLEOTIDE SEQUENCE [LARGE SCALE GENOMIC DNA]</scope>
    <source>
        <strain evidence="2 3">DSM 45037</strain>
    </source>
</reference>
<proteinExistence type="predicted"/>
<evidence type="ECO:0000313" key="3">
    <source>
        <dbReference type="Proteomes" id="UP001205740"/>
    </source>
</evidence>
<keyword evidence="2" id="KW-0489">Methyltransferase</keyword>
<dbReference type="InterPro" id="IPR013216">
    <property type="entry name" value="Methyltransf_11"/>
</dbReference>
<evidence type="ECO:0000259" key="1">
    <source>
        <dbReference type="Pfam" id="PF08241"/>
    </source>
</evidence>
<dbReference type="Gene3D" id="3.40.50.150">
    <property type="entry name" value="Vaccinia Virus protein VP39"/>
    <property type="match status" value="1"/>
</dbReference>
<dbReference type="RefSeq" id="WP_253656650.1">
    <property type="nucleotide sequence ID" value="NZ_BAAAOE010000002.1"/>
</dbReference>
<dbReference type="Pfam" id="PF08241">
    <property type="entry name" value="Methyltransf_11"/>
    <property type="match status" value="1"/>
</dbReference>
<name>A0ABT1H757_9NOCA</name>
<protein>
    <submittedName>
        <fullName evidence="2">Methyltransferase domain-containing protein</fullName>
    </submittedName>
</protein>
<keyword evidence="2" id="KW-0808">Transferase</keyword>
<accession>A0ABT1H757</accession>
<sequence>MPTDLTTIPRSATAYSGVNLRLYDAFVLHFTSPRAWGCSLSDLTEMYRRHGTDDHAEIGVGSGHFVTEQTRHIDWAALSLIDPNPDALRFVSRRVSHPAVREHVGDILDRATLPTRRFKSVAANYVLHCLAPGSDVRRTAVRNLANLTADEGVMFGATVLGAEAEHNRLGRALLRRLNHMGTFGNLGDTERALLGHLSSSFRQVEIERRRTVLLFAASEPIR</sequence>
<dbReference type="GO" id="GO:0008168">
    <property type="term" value="F:methyltransferase activity"/>
    <property type="evidence" value="ECO:0007669"/>
    <property type="project" value="UniProtKB-KW"/>
</dbReference>
<dbReference type="EMBL" id="JAMTCG010000011">
    <property type="protein sequence ID" value="MCP2163079.1"/>
    <property type="molecule type" value="Genomic_DNA"/>
</dbReference>
<keyword evidence="3" id="KW-1185">Reference proteome</keyword>
<dbReference type="Proteomes" id="UP001205740">
    <property type="component" value="Unassembled WGS sequence"/>
</dbReference>
<dbReference type="SUPFAM" id="SSF53335">
    <property type="entry name" value="S-adenosyl-L-methionine-dependent methyltransferases"/>
    <property type="match status" value="1"/>
</dbReference>
<organism evidence="2 3">
    <name type="scientific">Williamsia serinedens</name>
    <dbReference type="NCBI Taxonomy" id="391736"/>
    <lineage>
        <taxon>Bacteria</taxon>
        <taxon>Bacillati</taxon>
        <taxon>Actinomycetota</taxon>
        <taxon>Actinomycetes</taxon>
        <taxon>Mycobacteriales</taxon>
        <taxon>Nocardiaceae</taxon>
        <taxon>Williamsia</taxon>
    </lineage>
</organism>
<comment type="caution">
    <text evidence="2">The sequence shown here is derived from an EMBL/GenBank/DDBJ whole genome shotgun (WGS) entry which is preliminary data.</text>
</comment>
<dbReference type="InterPro" id="IPR029063">
    <property type="entry name" value="SAM-dependent_MTases_sf"/>
</dbReference>
<evidence type="ECO:0000313" key="2">
    <source>
        <dbReference type="EMBL" id="MCP2163079.1"/>
    </source>
</evidence>
<feature type="domain" description="Methyltransferase type 11" evidence="1">
    <location>
        <begin position="57"/>
        <end position="154"/>
    </location>
</feature>
<dbReference type="GO" id="GO:0032259">
    <property type="term" value="P:methylation"/>
    <property type="evidence" value="ECO:0007669"/>
    <property type="project" value="UniProtKB-KW"/>
</dbReference>